<comment type="caution">
    <text evidence="2">The sequence shown here is derived from an EMBL/GenBank/DDBJ whole genome shotgun (WGS) entry which is preliminary data.</text>
</comment>
<dbReference type="EMBL" id="JBHSXN010000002">
    <property type="protein sequence ID" value="MFC6953018.1"/>
    <property type="molecule type" value="Genomic_DNA"/>
</dbReference>
<accession>A0ABD5VDR2</accession>
<evidence type="ECO:0000256" key="1">
    <source>
        <dbReference type="SAM" id="MobiDB-lite"/>
    </source>
</evidence>
<dbReference type="Proteomes" id="UP001596395">
    <property type="component" value="Unassembled WGS sequence"/>
</dbReference>
<keyword evidence="3" id="KW-1185">Reference proteome</keyword>
<proteinExistence type="predicted"/>
<dbReference type="RefSeq" id="WP_336349996.1">
    <property type="nucleotide sequence ID" value="NZ_JAZAQL010000002.1"/>
</dbReference>
<reference evidence="2 3" key="1">
    <citation type="journal article" date="2019" name="Int. J. Syst. Evol. Microbiol.">
        <title>The Global Catalogue of Microorganisms (GCM) 10K type strain sequencing project: providing services to taxonomists for standard genome sequencing and annotation.</title>
        <authorList>
            <consortium name="The Broad Institute Genomics Platform"/>
            <consortium name="The Broad Institute Genome Sequencing Center for Infectious Disease"/>
            <person name="Wu L."/>
            <person name="Ma J."/>
        </authorList>
    </citation>
    <scope>NUCLEOTIDE SEQUENCE [LARGE SCALE GENOMIC DNA]</scope>
    <source>
        <strain evidence="2 3">GX26</strain>
    </source>
</reference>
<evidence type="ECO:0008006" key="4">
    <source>
        <dbReference type="Google" id="ProtNLM"/>
    </source>
</evidence>
<protein>
    <recommendedName>
        <fullName evidence="4">Tat (Twin-arginine translocation) pathway signal sequence</fullName>
    </recommendedName>
</protein>
<name>A0ABD5VDR2_9EURY</name>
<dbReference type="InterPro" id="IPR006311">
    <property type="entry name" value="TAT_signal"/>
</dbReference>
<dbReference type="AlphaFoldDB" id="A0ABD5VDR2"/>
<sequence length="269" mass="28350">MANRRKFISSAGALAALGTTGIAAATKRPDELTAEEVSEAFQDGVVNNGAAGARKNWEELGLNPVVEESQDFEIHDNTGLHTTAGPDEGSEVSPQYKYGDPKNTDSKLISGVSDAGDGKVWMSVAMKLTDPQRSWGNASWVKDGIGIGYIAKDWAPIGEPVVNATEPHSARFRSEDVSQDARAGTVNIKNPGGDDLYPDASANITAKFELRPDKIPTTLWGSYSHTKALSPGSNIKSVTGGAGGIELNLDLGASTAWSIAYPSDPSDFV</sequence>
<evidence type="ECO:0000313" key="3">
    <source>
        <dbReference type="Proteomes" id="UP001596395"/>
    </source>
</evidence>
<feature type="region of interest" description="Disordered" evidence="1">
    <location>
        <begin position="77"/>
        <end position="105"/>
    </location>
</feature>
<dbReference type="PROSITE" id="PS51318">
    <property type="entry name" value="TAT"/>
    <property type="match status" value="1"/>
</dbReference>
<evidence type="ECO:0000313" key="2">
    <source>
        <dbReference type="EMBL" id="MFC6953018.1"/>
    </source>
</evidence>
<gene>
    <name evidence="2" type="ORF">ACFQGB_09095</name>
</gene>
<organism evidence="2 3">
    <name type="scientific">Halorubellus litoreus</name>
    <dbReference type="NCBI Taxonomy" id="755308"/>
    <lineage>
        <taxon>Archaea</taxon>
        <taxon>Methanobacteriati</taxon>
        <taxon>Methanobacteriota</taxon>
        <taxon>Stenosarchaea group</taxon>
        <taxon>Halobacteria</taxon>
        <taxon>Halobacteriales</taxon>
        <taxon>Halorubellaceae</taxon>
        <taxon>Halorubellus</taxon>
    </lineage>
</organism>